<gene>
    <name evidence="1" type="primary">ALDH7A1</name>
    <name evidence="1" type="ORF">IWW38_000440</name>
</gene>
<protein>
    <submittedName>
        <fullName evidence="1">Alpha-aminoadipic semialdehyde dehydrogenase</fullName>
    </submittedName>
</protein>
<comment type="caution">
    <text evidence="1">The sequence shown here is derived from an EMBL/GenBank/DDBJ whole genome shotgun (WGS) entry which is preliminary data.</text>
</comment>
<keyword evidence="2" id="KW-1185">Reference proteome</keyword>
<evidence type="ECO:0000313" key="2">
    <source>
        <dbReference type="Proteomes" id="UP001139981"/>
    </source>
</evidence>
<dbReference type="EMBL" id="JANBVB010000004">
    <property type="protein sequence ID" value="KAJ2900563.1"/>
    <property type="molecule type" value="Genomic_DNA"/>
</dbReference>
<dbReference type="Proteomes" id="UP001139981">
    <property type="component" value="Unassembled WGS sequence"/>
</dbReference>
<accession>A0ACC1MB09</accession>
<organism evidence="1 2">
    <name type="scientific">Coemansia aciculifera</name>
    <dbReference type="NCBI Taxonomy" id="417176"/>
    <lineage>
        <taxon>Eukaryota</taxon>
        <taxon>Fungi</taxon>
        <taxon>Fungi incertae sedis</taxon>
        <taxon>Zoopagomycota</taxon>
        <taxon>Kickxellomycotina</taxon>
        <taxon>Kickxellomycetes</taxon>
        <taxon>Kickxellales</taxon>
        <taxon>Kickxellaceae</taxon>
        <taxon>Coemansia</taxon>
    </lineage>
</organism>
<proteinExistence type="predicted"/>
<name>A0ACC1MB09_9FUNG</name>
<reference evidence="1" key="1">
    <citation type="submission" date="2022-07" db="EMBL/GenBank/DDBJ databases">
        <title>Phylogenomic reconstructions and comparative analyses of Kickxellomycotina fungi.</title>
        <authorList>
            <person name="Reynolds N.K."/>
            <person name="Stajich J.E."/>
            <person name="Barry K."/>
            <person name="Grigoriev I.V."/>
            <person name="Crous P."/>
            <person name="Smith M.E."/>
        </authorList>
    </citation>
    <scope>NUCLEOTIDE SEQUENCE</scope>
    <source>
        <strain evidence="1">CBS 190363</strain>
    </source>
</reference>
<evidence type="ECO:0000313" key="1">
    <source>
        <dbReference type="EMBL" id="KAJ2900563.1"/>
    </source>
</evidence>
<sequence length="534" mass="56658">MVVIKAIRPLKHCGALRGGARSAFSTTSATRTTSVTLKALGLDSYNLGVYNGEWSGNGDVVETVNPATGEVLGAVQQASGKDLDHTLQCATKAAKMWREVPAPKRGEVVRQMRNALCEKIEPLGRLVSLEMGKILPEGIGEVQEYVDIADYAVGLSRMLNGKVIPSERPGHMMMEMWNPLGVVGVISAFNFPVAVYGWNSALSLVCGNAVVWKGAPTTSLTSVAVTKILAEVLEKNGLPGALCSLAAGGADIGQQMAQDKRVNLVSFTGSTNVGRKVGLTVQERFGKSLLELGGNNAIIVHNDADIDLAVRSILFAAVGTAGQRCTTTRRLFLHEDIHDTFIERLQKAYGQIRVGNPLEAGILCGPLHTAAAVAAFKEGVADVKAQGGSIIHGGHVLSNMAGNFVEPTITSIAHDAPVVHREIFAPILHTIKFSNINEAIEWNNEVGQGLSSSLFTTSPERIFNWIGPAGSDCGIVNVNIPTNGAEIGGAFGGEKETGGGRESGSTSWQQYMRRQTCTVNYSGMLPLAQGIKFE</sequence>